<organism evidence="1 3">
    <name type="scientific">Candidatus Phosphoribacter hodrii</name>
    <dbReference type="NCBI Taxonomy" id="2953743"/>
    <lineage>
        <taxon>Bacteria</taxon>
        <taxon>Bacillati</taxon>
        <taxon>Actinomycetota</taxon>
        <taxon>Actinomycetes</taxon>
        <taxon>Micrococcales</taxon>
        <taxon>Dermatophilaceae</taxon>
        <taxon>Candidatus Phosphoribacter</taxon>
    </lineage>
</organism>
<reference evidence="3 4" key="1">
    <citation type="submission" date="2020-10" db="EMBL/GenBank/DDBJ databases">
        <title>Connecting structure to function with the recovery of over 1000 high-quality activated sludge metagenome-assembled genomes encoding full-length rRNA genes using long-read sequencing.</title>
        <authorList>
            <person name="Singleton C.M."/>
            <person name="Petriglieri F."/>
            <person name="Kristensen J.M."/>
            <person name="Kirkegaard R.H."/>
            <person name="Michaelsen T.Y."/>
            <person name="Andersen M.H."/>
            <person name="Karst S.M."/>
            <person name="Dueholm M.S."/>
            <person name="Nielsen P.H."/>
            <person name="Albertsen M."/>
        </authorList>
    </citation>
    <scope>NUCLEOTIDE SEQUENCE [LARGE SCALE GENOMIC DNA]</scope>
    <source>
        <strain evidence="1">AalE_18-Q3-R2-46_BAT3C.188</strain>
        <strain evidence="2">Ega_18-Q3-R5-49_MAXAC.001</strain>
    </source>
</reference>
<dbReference type="PANTHER" id="PTHR36452:SF1">
    <property type="entry name" value="DUF2461 DOMAIN-CONTAINING PROTEIN"/>
    <property type="match status" value="1"/>
</dbReference>
<evidence type="ECO:0000313" key="4">
    <source>
        <dbReference type="Proteomes" id="UP000726105"/>
    </source>
</evidence>
<evidence type="ECO:0000313" key="1">
    <source>
        <dbReference type="EMBL" id="MBK6301225.1"/>
    </source>
</evidence>
<evidence type="ECO:0000313" key="3">
    <source>
        <dbReference type="Proteomes" id="UP000718281"/>
    </source>
</evidence>
<dbReference type="InterPro" id="IPR015996">
    <property type="entry name" value="UCP028451"/>
</dbReference>
<dbReference type="Proteomes" id="UP000726105">
    <property type="component" value="Unassembled WGS sequence"/>
</dbReference>
<sequence length="211" mass="22597">MVFTGFPPQALDFYAGLEADNSKAFWTANKGTWESAARDPMLALLDELEDEFGPATPFRPYRDVRFSADKSPYKTHLGAVAGPTKGVGCYVQLSAEGLLVGGGFHSHGSAQTARYRAAVDAPASGTALEAIVGGLRDKGFAVRGASVKTAPRGFAKDHPRIDLLRMAELMVIREIGTPEWLATPRVVTEVAEAWRAVGPLADWVVEHVGAD</sequence>
<dbReference type="EMBL" id="JADJIB010000001">
    <property type="protein sequence ID" value="MBK7271947.1"/>
    <property type="molecule type" value="Genomic_DNA"/>
</dbReference>
<protein>
    <submittedName>
        <fullName evidence="1">DUF2461 domain-containing protein</fullName>
    </submittedName>
</protein>
<name>A0A934X6A2_9MICO</name>
<dbReference type="EMBL" id="JADIXZ010000004">
    <property type="protein sequence ID" value="MBK6301225.1"/>
    <property type="molecule type" value="Genomic_DNA"/>
</dbReference>
<gene>
    <name evidence="1" type="ORF">IPF40_09290</name>
    <name evidence="2" type="ORF">IPI13_01850</name>
</gene>
<comment type="caution">
    <text evidence="1">The sequence shown here is derived from an EMBL/GenBank/DDBJ whole genome shotgun (WGS) entry which is preliminary data.</text>
</comment>
<dbReference type="AlphaFoldDB" id="A0A934X6A2"/>
<dbReference type="Pfam" id="PF09365">
    <property type="entry name" value="DUF2461"/>
    <property type="match status" value="1"/>
</dbReference>
<dbReference type="PANTHER" id="PTHR36452">
    <property type="entry name" value="CHROMOSOME 12, WHOLE GENOME SHOTGUN SEQUENCE"/>
    <property type="match status" value="1"/>
</dbReference>
<dbReference type="PIRSF" id="PIRSF028451">
    <property type="entry name" value="UCP028451"/>
    <property type="match status" value="1"/>
</dbReference>
<dbReference type="Proteomes" id="UP000718281">
    <property type="component" value="Unassembled WGS sequence"/>
</dbReference>
<accession>A0A934X6A2</accession>
<dbReference type="InterPro" id="IPR012808">
    <property type="entry name" value="CHP02453"/>
</dbReference>
<proteinExistence type="predicted"/>
<evidence type="ECO:0000313" key="2">
    <source>
        <dbReference type="EMBL" id="MBK7271947.1"/>
    </source>
</evidence>
<dbReference type="NCBIfam" id="TIGR02453">
    <property type="entry name" value="TIGR02453 family protein"/>
    <property type="match status" value="1"/>
</dbReference>